<dbReference type="InterPro" id="IPR049704">
    <property type="entry name" value="Aminotrans_3_PPA_site"/>
</dbReference>
<dbReference type="PROSITE" id="PS00600">
    <property type="entry name" value="AA_TRANSFER_CLASS_3"/>
    <property type="match status" value="1"/>
</dbReference>
<feature type="domain" description="Aminoglycoside phosphotransferase" evidence="5">
    <location>
        <begin position="29"/>
        <end position="245"/>
    </location>
</feature>
<name>A0A5J4FRU1_9FLAO</name>
<dbReference type="InterPro" id="IPR015422">
    <property type="entry name" value="PyrdxlP-dep_Trfase_small"/>
</dbReference>
<organism evidence="6 7">
    <name type="scientific">Patiriisocius marinistellae</name>
    <dbReference type="NCBI Taxonomy" id="2494560"/>
    <lineage>
        <taxon>Bacteria</taxon>
        <taxon>Pseudomonadati</taxon>
        <taxon>Bacteroidota</taxon>
        <taxon>Flavobacteriia</taxon>
        <taxon>Flavobacteriales</taxon>
        <taxon>Flavobacteriaceae</taxon>
        <taxon>Patiriisocius</taxon>
    </lineage>
</organism>
<dbReference type="Pfam" id="PF01636">
    <property type="entry name" value="APH"/>
    <property type="match status" value="1"/>
</dbReference>
<dbReference type="OrthoDB" id="9801052at2"/>
<proteinExistence type="inferred from homology"/>
<keyword evidence="3" id="KW-0663">Pyridoxal phosphate</keyword>
<comment type="caution">
    <text evidence="6">The sequence shown here is derived from an EMBL/GenBank/DDBJ whole genome shotgun (WGS) entry which is preliminary data.</text>
</comment>
<sequence length="997" mass="112344">MHMKLTQEIEEAKKLIALYFGLKGNVSKLPGDVDLNYKFESDSSENFLFKISNSNNAEFEDFQNKILAHLREEKLAFETPKLYYFEQTKDNRFLRLQGWVSGRVWATINPKTIALRKDLGSKAGAISQALKSFTHPASNNKHDWDIANALWTLDHLDRFKGEEKNIISTFQNLFQGIQDSYAKLPKSVVHNDVNDYNILVSEDLLNPTVSGIIDFGDSVFTQTVNDLAILIAYAAMDVPDPLEAALDVIEGYNKSYRLSPKELNCLYILVGIRLVISVTKSSIRKEVDPSNEYHIISEQPAWELLKKWHLISSEFAYYSFRSVCDYNPHPKEEIFTEWVKNHTFSFTHLFPTQLKEEIYLLDLKVSSKWMGSRHEFNNLDLFEYKVNQLQKEHPTKLIANGYLEPRPIYTSTDFDKEGNDGPESRTVHLGIDFWLPSGTPVNSMFDGTVITANNEGGYKQYGGLIILQHHIDNMSFFTLYGHLSSESSQNLKIGDTIKKGDCIGYLGTPQENGNWSPHLHFQIMLSMLGNTKDFPGVTFPKQTEVWKSICPDPNLLFKNANLKTELDTPSDTILNFRKKHLGKGLSVSYKKALHIVRGDGVFLMDNEGQKYLDTVNNVAHVGHEHPKVVNAGQQQMAVLNTNTRYLHDSITAYSQALLKKLPPELCVLHFVNSGSEANELALRMARTITGQKEIMAIEVGYHGNTNAAIDVSSYKFDGKGGQGKPEHTHILPLPDPYRGRHAWETSGSKYASYAERHIEHLKIIDEKIAGFIGEPIISCGGQIVPPAGYFKEIYEYVRKEGGICIADEVQTGFGRVGSHFWAFEMHDVLPDIVTMGKPAGNGHPLAVVACTREVADAFANGMEYFNTFGGNPVSCAIGNAVLDIIDTEELQRNALEVGEFLKAELKKLQIEFPIIGDVRGAGLFLGFELVDNNKNPLPLHATYLANRMKQKHILMSTDGPEHNVLKIKPPLVFSHENASTLIVRLTQVFKEDYMNHY</sequence>
<keyword evidence="7" id="KW-1185">Reference proteome</keyword>
<keyword evidence="6" id="KW-0808">Transferase</keyword>
<dbReference type="Pfam" id="PF00202">
    <property type="entry name" value="Aminotran_3"/>
    <property type="match status" value="1"/>
</dbReference>
<dbReference type="Gene3D" id="3.40.640.10">
    <property type="entry name" value="Type I PLP-dependent aspartate aminotransferase-like (Major domain)"/>
    <property type="match status" value="1"/>
</dbReference>
<dbReference type="AlphaFoldDB" id="A0A5J4FRU1"/>
<dbReference type="SUPFAM" id="SSF51261">
    <property type="entry name" value="Duplicated hybrid motif"/>
    <property type="match status" value="1"/>
</dbReference>
<dbReference type="Gene3D" id="3.90.1200.10">
    <property type="match status" value="1"/>
</dbReference>
<reference evidence="6 7" key="1">
    <citation type="submission" date="2019-08" db="EMBL/GenBank/DDBJ databases">
        <title>Ulvibacter marinistellae sp. nov., isolated from a starfish, Patiria pectinifera.</title>
        <authorList>
            <person name="Kawano K."/>
            <person name="Ushijima N."/>
            <person name="Kihara M."/>
            <person name="Itoh H."/>
        </authorList>
    </citation>
    <scope>NUCLEOTIDE SEQUENCE [LARGE SCALE GENOMIC DNA]</scope>
    <source>
        <strain evidence="6 7">KK4</strain>
    </source>
</reference>
<evidence type="ECO:0000259" key="5">
    <source>
        <dbReference type="Pfam" id="PF01636"/>
    </source>
</evidence>
<comment type="cofactor">
    <cofactor evidence="1">
        <name>pyridoxal 5'-phosphate</name>
        <dbReference type="ChEBI" id="CHEBI:597326"/>
    </cofactor>
</comment>
<evidence type="ECO:0000313" key="6">
    <source>
        <dbReference type="EMBL" id="GEQ84507.1"/>
    </source>
</evidence>
<evidence type="ECO:0000259" key="4">
    <source>
        <dbReference type="Pfam" id="PF01551"/>
    </source>
</evidence>
<dbReference type="InterPro" id="IPR015421">
    <property type="entry name" value="PyrdxlP-dep_Trfase_major"/>
</dbReference>
<dbReference type="InterPro" id="IPR011055">
    <property type="entry name" value="Dup_hybrid_motif"/>
</dbReference>
<dbReference type="SUPFAM" id="SSF56112">
    <property type="entry name" value="Protein kinase-like (PK-like)"/>
    <property type="match status" value="1"/>
</dbReference>
<dbReference type="GO" id="GO:0030170">
    <property type="term" value="F:pyridoxal phosphate binding"/>
    <property type="evidence" value="ECO:0007669"/>
    <property type="project" value="InterPro"/>
</dbReference>
<gene>
    <name evidence="6" type="ORF">ULMS_00150</name>
</gene>
<dbReference type="PANTHER" id="PTHR45688">
    <property type="match status" value="1"/>
</dbReference>
<dbReference type="InterPro" id="IPR015424">
    <property type="entry name" value="PyrdxlP-dep_Trfase"/>
</dbReference>
<dbReference type="InterPro" id="IPR005814">
    <property type="entry name" value="Aminotrans_3"/>
</dbReference>
<dbReference type="InterPro" id="IPR016047">
    <property type="entry name" value="M23ase_b-sheet_dom"/>
</dbReference>
<evidence type="ECO:0000256" key="3">
    <source>
        <dbReference type="ARBA" id="ARBA00022898"/>
    </source>
</evidence>
<dbReference type="Pfam" id="PF01551">
    <property type="entry name" value="Peptidase_M23"/>
    <property type="match status" value="1"/>
</dbReference>
<dbReference type="Gene3D" id="3.90.1150.10">
    <property type="entry name" value="Aspartate Aminotransferase, domain 1"/>
    <property type="match status" value="1"/>
</dbReference>
<dbReference type="GO" id="GO:0008483">
    <property type="term" value="F:transaminase activity"/>
    <property type="evidence" value="ECO:0007669"/>
    <property type="project" value="UniProtKB-KW"/>
</dbReference>
<dbReference type="PANTHER" id="PTHR45688:SF13">
    <property type="entry name" value="ALANINE--GLYOXYLATE AMINOTRANSFERASE 2-LIKE"/>
    <property type="match status" value="1"/>
</dbReference>
<dbReference type="CDD" id="cd12797">
    <property type="entry name" value="M23_peptidase"/>
    <property type="match status" value="1"/>
</dbReference>
<comment type="similarity">
    <text evidence="2">Belongs to the class-III pyridoxal-phosphate-dependent aminotransferase family.</text>
</comment>
<dbReference type="CDD" id="cd00610">
    <property type="entry name" value="OAT_like"/>
    <property type="match status" value="1"/>
</dbReference>
<feature type="domain" description="M23ase beta-sheet core" evidence="4">
    <location>
        <begin position="427"/>
        <end position="524"/>
    </location>
</feature>
<dbReference type="InterPro" id="IPR002575">
    <property type="entry name" value="Aminoglycoside_PTrfase"/>
</dbReference>
<accession>A0A5J4FRU1</accession>
<evidence type="ECO:0000256" key="1">
    <source>
        <dbReference type="ARBA" id="ARBA00001933"/>
    </source>
</evidence>
<protein>
    <submittedName>
        <fullName evidence="6">4-aminobutyrate aminotransferase</fullName>
    </submittedName>
</protein>
<dbReference type="EMBL" id="BKCF01000001">
    <property type="protein sequence ID" value="GEQ84507.1"/>
    <property type="molecule type" value="Genomic_DNA"/>
</dbReference>
<evidence type="ECO:0000256" key="2">
    <source>
        <dbReference type="ARBA" id="ARBA00008954"/>
    </source>
</evidence>
<dbReference type="Gene3D" id="2.70.70.10">
    <property type="entry name" value="Glucose Permease (Domain IIA)"/>
    <property type="match status" value="1"/>
</dbReference>
<keyword evidence="6" id="KW-0032">Aminotransferase</keyword>
<evidence type="ECO:0000313" key="7">
    <source>
        <dbReference type="Proteomes" id="UP000326994"/>
    </source>
</evidence>
<dbReference type="Proteomes" id="UP000326994">
    <property type="component" value="Unassembled WGS sequence"/>
</dbReference>
<dbReference type="SUPFAM" id="SSF53383">
    <property type="entry name" value="PLP-dependent transferases"/>
    <property type="match status" value="1"/>
</dbReference>
<dbReference type="InterPro" id="IPR011009">
    <property type="entry name" value="Kinase-like_dom_sf"/>
</dbReference>